<dbReference type="Gene3D" id="2.60.120.620">
    <property type="entry name" value="q2cbj1_9rhob like domain"/>
    <property type="match status" value="1"/>
</dbReference>
<evidence type="ECO:0000313" key="1">
    <source>
        <dbReference type="EMBL" id="MBC3476308.1"/>
    </source>
</evidence>
<proteinExistence type="predicted"/>
<comment type="caution">
    <text evidence="1">The sequence shown here is derived from an EMBL/GenBank/DDBJ whole genome shotgun (WGS) entry which is preliminary data.</text>
</comment>
<gene>
    <name evidence="1" type="ORF">HU747_11920</name>
</gene>
<organism evidence="1 2">
    <name type="scientific">Pseudomonas taiwanensis</name>
    <dbReference type="NCBI Taxonomy" id="470150"/>
    <lineage>
        <taxon>Bacteria</taxon>
        <taxon>Pseudomonadati</taxon>
        <taxon>Pseudomonadota</taxon>
        <taxon>Gammaproteobacteria</taxon>
        <taxon>Pseudomonadales</taxon>
        <taxon>Pseudomonadaceae</taxon>
        <taxon>Pseudomonas</taxon>
    </lineage>
</organism>
<keyword evidence="1" id="KW-0560">Oxidoreductase</keyword>
<keyword evidence="1" id="KW-0223">Dioxygenase</keyword>
<dbReference type="Pfam" id="PF05721">
    <property type="entry name" value="PhyH"/>
    <property type="match status" value="1"/>
</dbReference>
<reference evidence="1 2" key="1">
    <citation type="journal article" date="2020" name="Microorganisms">
        <title>Reliable Identification of Environmental Pseudomonas Isolates Using the rpoD Gene.</title>
        <authorList>
            <consortium name="The Broad Institute Genome Sequencing Platform"/>
            <person name="Girard L."/>
            <person name="Lood C."/>
            <person name="Rokni-Zadeh H."/>
            <person name="van Noort V."/>
            <person name="Lavigne R."/>
            <person name="De Mot R."/>
        </authorList>
    </citation>
    <scope>NUCLEOTIDE SEQUENCE [LARGE SCALE GENOMIC DNA]</scope>
    <source>
        <strain evidence="1 2">RW7P2</strain>
    </source>
</reference>
<accession>A0ABR6V709</accession>
<evidence type="ECO:0000313" key="2">
    <source>
        <dbReference type="Proteomes" id="UP000628086"/>
    </source>
</evidence>
<dbReference type="RefSeq" id="WP_186598677.1">
    <property type="nucleotide sequence ID" value="NZ_JABWRS010000007.1"/>
</dbReference>
<dbReference type="InterPro" id="IPR008775">
    <property type="entry name" value="Phytyl_CoA_dOase-like"/>
</dbReference>
<keyword evidence="2" id="KW-1185">Reference proteome</keyword>
<name>A0ABR6V709_9PSED</name>
<protein>
    <submittedName>
        <fullName evidence="1">Phytanoyl-CoA dioxygenase family protein</fullName>
    </submittedName>
</protein>
<dbReference type="SUPFAM" id="SSF51197">
    <property type="entry name" value="Clavaminate synthase-like"/>
    <property type="match status" value="1"/>
</dbReference>
<dbReference type="EMBL" id="JABWRS010000007">
    <property type="protein sequence ID" value="MBC3476308.1"/>
    <property type="molecule type" value="Genomic_DNA"/>
</dbReference>
<sequence length="282" mass="32085">MRVAIWNLIKVLKKRDLRKFQEALRISPNESYVARGLGSVSEIVDALNVDGATMGPVLPVGHVEYLVNFAEKTPCYADRIPSQGFYLKDRALAEQKLGKKLLLAQYFNVQSDEFIDRLSKDPFLLSVAASYLGAPPQLMSVNMWWTFPVEASREDKEKHAHVFHYDLDDVKFVKFFFYLTDVDEGAGPHVYVRGSNRNIKYKNSLFKSKRFTDSEVVEAYGEQNIIHVHGMAGSCLVEDTITLHKGVTPTERARLILQFEYSINTYSEVSCVVPESECKIFV</sequence>
<dbReference type="GO" id="GO:0051213">
    <property type="term" value="F:dioxygenase activity"/>
    <property type="evidence" value="ECO:0007669"/>
    <property type="project" value="UniProtKB-KW"/>
</dbReference>
<dbReference type="Proteomes" id="UP000628086">
    <property type="component" value="Unassembled WGS sequence"/>
</dbReference>